<sequence length="214" mass="23641">MAVCFKFRNSVVFDSIDLDYCLLIAIFAPRSPTERNSMSAGTSTVFSMMPALNKVVLSDADVVLRRVPLGKNVSDDRQSNNVIISLRDSSGTMFFKYGEHGEPTPTMKRHEVKPKYTLISAIAGLQPGSPREAWSSAAAITGPKNPPSRSLVKPLKNIPSLPSELHRLFRFPISPPLSFTPSDLSSLVRLCSLGFGNLATARYKRFASLNFYWL</sequence>
<accession>A0AAP0AUF6</accession>
<dbReference type="EMBL" id="JBBWWQ010000020">
    <property type="protein sequence ID" value="KAK8915942.1"/>
    <property type="molecule type" value="Genomic_DNA"/>
</dbReference>
<gene>
    <name evidence="1" type="ORF">KSP39_PZI022999</name>
</gene>
<organism evidence="1 2">
    <name type="scientific">Platanthera zijinensis</name>
    <dbReference type="NCBI Taxonomy" id="2320716"/>
    <lineage>
        <taxon>Eukaryota</taxon>
        <taxon>Viridiplantae</taxon>
        <taxon>Streptophyta</taxon>
        <taxon>Embryophyta</taxon>
        <taxon>Tracheophyta</taxon>
        <taxon>Spermatophyta</taxon>
        <taxon>Magnoliopsida</taxon>
        <taxon>Liliopsida</taxon>
        <taxon>Asparagales</taxon>
        <taxon>Orchidaceae</taxon>
        <taxon>Orchidoideae</taxon>
        <taxon>Orchideae</taxon>
        <taxon>Orchidinae</taxon>
        <taxon>Platanthera</taxon>
    </lineage>
</organism>
<reference evidence="1 2" key="1">
    <citation type="journal article" date="2022" name="Nat. Plants">
        <title>Genomes of leafy and leafless Platanthera orchids illuminate the evolution of mycoheterotrophy.</title>
        <authorList>
            <person name="Li M.H."/>
            <person name="Liu K.W."/>
            <person name="Li Z."/>
            <person name="Lu H.C."/>
            <person name="Ye Q.L."/>
            <person name="Zhang D."/>
            <person name="Wang J.Y."/>
            <person name="Li Y.F."/>
            <person name="Zhong Z.M."/>
            <person name="Liu X."/>
            <person name="Yu X."/>
            <person name="Liu D.K."/>
            <person name="Tu X.D."/>
            <person name="Liu B."/>
            <person name="Hao Y."/>
            <person name="Liao X.Y."/>
            <person name="Jiang Y.T."/>
            <person name="Sun W.H."/>
            <person name="Chen J."/>
            <person name="Chen Y.Q."/>
            <person name="Ai Y."/>
            <person name="Zhai J.W."/>
            <person name="Wu S.S."/>
            <person name="Zhou Z."/>
            <person name="Hsiao Y.Y."/>
            <person name="Wu W.L."/>
            <person name="Chen Y.Y."/>
            <person name="Lin Y.F."/>
            <person name="Hsu J.L."/>
            <person name="Li C.Y."/>
            <person name="Wang Z.W."/>
            <person name="Zhao X."/>
            <person name="Zhong W.Y."/>
            <person name="Ma X.K."/>
            <person name="Ma L."/>
            <person name="Huang J."/>
            <person name="Chen G.Z."/>
            <person name="Huang M.Z."/>
            <person name="Huang L."/>
            <person name="Peng D.H."/>
            <person name="Luo Y.B."/>
            <person name="Zou S.Q."/>
            <person name="Chen S.P."/>
            <person name="Lan S."/>
            <person name="Tsai W.C."/>
            <person name="Van de Peer Y."/>
            <person name="Liu Z.J."/>
        </authorList>
    </citation>
    <scope>NUCLEOTIDE SEQUENCE [LARGE SCALE GENOMIC DNA]</scope>
    <source>
        <strain evidence="1">Lor287</strain>
    </source>
</reference>
<protein>
    <submittedName>
        <fullName evidence="1">Uncharacterized protein</fullName>
    </submittedName>
</protein>
<name>A0AAP0AUF6_9ASPA</name>
<comment type="caution">
    <text evidence="1">The sequence shown here is derived from an EMBL/GenBank/DDBJ whole genome shotgun (WGS) entry which is preliminary data.</text>
</comment>
<evidence type="ECO:0000313" key="1">
    <source>
        <dbReference type="EMBL" id="KAK8915942.1"/>
    </source>
</evidence>
<dbReference type="Proteomes" id="UP001418222">
    <property type="component" value="Unassembled WGS sequence"/>
</dbReference>
<evidence type="ECO:0000313" key="2">
    <source>
        <dbReference type="Proteomes" id="UP001418222"/>
    </source>
</evidence>
<dbReference type="AlphaFoldDB" id="A0AAP0AUF6"/>
<proteinExistence type="predicted"/>
<keyword evidence="2" id="KW-1185">Reference proteome</keyword>